<evidence type="ECO:0000313" key="2">
    <source>
        <dbReference type="WBParaSite" id="ES5_v2.g16379.t1"/>
    </source>
</evidence>
<proteinExistence type="predicted"/>
<name>A0AC34FIC5_9BILA</name>
<dbReference type="WBParaSite" id="ES5_v2.g16379.t1">
    <property type="protein sequence ID" value="ES5_v2.g16379.t1"/>
    <property type="gene ID" value="ES5_v2.g16379"/>
</dbReference>
<evidence type="ECO:0000313" key="1">
    <source>
        <dbReference type="Proteomes" id="UP000887579"/>
    </source>
</evidence>
<organism evidence="1 2">
    <name type="scientific">Panagrolaimus sp. ES5</name>
    <dbReference type="NCBI Taxonomy" id="591445"/>
    <lineage>
        <taxon>Eukaryota</taxon>
        <taxon>Metazoa</taxon>
        <taxon>Ecdysozoa</taxon>
        <taxon>Nematoda</taxon>
        <taxon>Chromadorea</taxon>
        <taxon>Rhabditida</taxon>
        <taxon>Tylenchina</taxon>
        <taxon>Panagrolaimomorpha</taxon>
        <taxon>Panagrolaimoidea</taxon>
        <taxon>Panagrolaimidae</taxon>
        <taxon>Panagrolaimus</taxon>
    </lineage>
</organism>
<dbReference type="Proteomes" id="UP000887579">
    <property type="component" value="Unplaced"/>
</dbReference>
<protein>
    <submittedName>
        <fullName evidence="2">BTB domain-containing protein</fullName>
    </submittedName>
</protein>
<reference evidence="2" key="1">
    <citation type="submission" date="2022-11" db="UniProtKB">
        <authorList>
            <consortium name="WormBaseParasite"/>
        </authorList>
    </citation>
    <scope>IDENTIFICATION</scope>
</reference>
<accession>A0AC34FIC5</accession>
<sequence>MSLFLDERIEEQIIDPLNDRITFTYPWIITIPPPNAAATTEEGVRITNRFATNYENGEASWFGMLSTDKLGIHSITSYHNGNGSFRVWNGTCFISYVLYSTPELHSEFYSSPKFSMIPTPTRDSFKSPDGAMTKFAEAIAKKKIAKIVVFIELLLPAKFFYRPFERRVTFMIQKHCFDIPKNIDHDFRFDFLKRGDFSINCPDGIMPCNRMALYLSSKFMKKYLTDFKEVQYDIVHLMDVVEPVITFLHSSCFKMPETYDLNFAKRLLEVINIFNPQESYKIKGTIHQSLCKKFVSETHDFKSILRWTSVACQHSLSELQNMLAALIVNKYYFKWHETFPETARNTGNELFCEVFGFGVSDDEIFDDIDDIYQAGLYTNVILS</sequence>